<dbReference type="InterPro" id="IPR022385">
    <property type="entry name" value="Rhs_assc_core"/>
</dbReference>
<evidence type="ECO:0000313" key="6">
    <source>
        <dbReference type="EMBL" id="MBO8195214.1"/>
    </source>
</evidence>
<reference evidence="6 7" key="1">
    <citation type="submission" date="2020-11" db="EMBL/GenBank/DDBJ databases">
        <title>Streptomyces spirodelae sp. nov., isolated from duckweed.</title>
        <authorList>
            <person name="Saimee Y."/>
            <person name="Duangmal K."/>
        </authorList>
    </citation>
    <scope>NUCLEOTIDE SEQUENCE [LARGE SCALE GENOMIC DNA]</scope>
    <source>
        <strain evidence="6 7">S16-07</strain>
    </source>
</reference>
<accession>A0ABS3XIL3</accession>
<dbReference type="InterPro" id="IPR006530">
    <property type="entry name" value="YD"/>
</dbReference>
<dbReference type="InterPro" id="IPR056823">
    <property type="entry name" value="TEN-like_YD-shell"/>
</dbReference>
<feature type="region of interest" description="Disordered" evidence="2">
    <location>
        <begin position="211"/>
        <end position="255"/>
    </location>
</feature>
<feature type="domain" description="Teneurin-like YD-shell" evidence="5">
    <location>
        <begin position="865"/>
        <end position="1019"/>
    </location>
</feature>
<dbReference type="RefSeq" id="WP_209242453.1">
    <property type="nucleotide sequence ID" value="NZ_JADKMA010000173.1"/>
</dbReference>
<dbReference type="Pfam" id="PF20148">
    <property type="entry name" value="DUF6531"/>
    <property type="match status" value="1"/>
</dbReference>
<feature type="compositionally biased region" description="Basic and acidic residues" evidence="2">
    <location>
        <begin position="12"/>
        <end position="24"/>
    </location>
</feature>
<dbReference type="Proteomes" id="UP001519064">
    <property type="component" value="Unassembled WGS sequence"/>
</dbReference>
<dbReference type="InterPro" id="IPR045351">
    <property type="entry name" value="DUF6531"/>
</dbReference>
<protein>
    <submittedName>
        <fullName evidence="6">Type IV secretion protein Rhs</fullName>
    </submittedName>
</protein>
<gene>
    <name evidence="6" type="ORF">ITI46_26715</name>
</gene>
<organism evidence="6 7">
    <name type="scientific">Streptomyces oryzae</name>
    <dbReference type="NCBI Taxonomy" id="1434886"/>
    <lineage>
        <taxon>Bacteria</taxon>
        <taxon>Bacillati</taxon>
        <taxon>Actinomycetota</taxon>
        <taxon>Actinomycetes</taxon>
        <taxon>Kitasatosporales</taxon>
        <taxon>Streptomycetaceae</taxon>
        <taxon>Streptomyces</taxon>
    </lineage>
</organism>
<name>A0ABS3XIL3_9ACTN</name>
<dbReference type="InterPro" id="IPR031325">
    <property type="entry name" value="RHS_repeat"/>
</dbReference>
<sequence length="1571" mass="172164">MGLGDLVNRGTDAAKDAYHDFTPDPVEDKIEGAVEKGGEVVGKGSNLLADRLDAMGWKPGAKFVRDAGDAVTNKTGGDVQERELGETEEANKLIHGSPSKLESTANHLRDFHKAFDRVGRGLKGLDSHHLRGEAADAFRRTVEVQPARWFKAADACEKAKNALNDFARTVRWAQGEAREAIKLYNEGKTASAQHKSKVTFYNDAVKAYKETPKKDRVPGSLPDKPPAEDPGESKMDEAREKLKEARRQRDEAARAANKLMEAARDAAPPKPSLAAQARSGAKGGLLAMEHRAGGLLNMGAEAANFARGMSPVNGHNILNWGDYQTNLNSTAAGMKTLAAHPDAALKQAYGNFRDDPEEFFGGLAFDALTGGGGRAAGAAAKGTRLARAGERAAERPGRTSLKEEPHNSNRPDDGRPCGEDPVDFATGRMLMPQTDLTLPGVLPLAFRRQFESSYRAGRWFGPAWSSTIDQRLEADAEGVVLHGENSLLVAYPHPEPDGEPVLPESGPQWPLRLRADGDYVLTDPETGLASCFAPPADLADRAGVALLAEMSDRNGNRVTFEYDEEGTPLALVHSGGYHVRVETDAEAGRVTALHLAGAAQDGADQEVVRFGYDEHGNLTDVTGSTGDPLRFGYDDAGRIISWTDTNDSHYAYAYDEHDRCVWQSGTEGHMHATFDYSPTDPETGHRVTKVTNSLGHTTYYLVNARNQVVAVTDPEGATTRIERDARHRVLSQTDALGRATRLERDDEGRVVRVVRPDGSETSVTYNALGAPAEVTEPDGAVWRHAYDERGNRTATTDPSGATTRFSYDASGRLTSVTDALGHPTRVRCDAAGLPVEITDPLGAVTTYRRNAFGRPTAVLNPLGDTTQLTWTVEGRLARRTGPDGATERWEWDGEGNCTRHIDAAGGETTYEYTHFDLLTARTGPDGVRYTFTHDARLRLREVANPQGLKWTYDYDGADRLVAETDFDGRTQRYTLDAAGQLTARTTPLGDTITYERDLLGRLTAKDAAGTVTTYAYDPAGRLTGARNPDAELLRQYDRAGRLKTEVVNGRALTHAYDALGRPARRTTPTGSVTHYGYDAAGNRTAVTADGHTLSSSYDAAGRERQRSLGESLSLTWAWDPAGRLTGQSVLGGAADANWQRSYTYRPDGHLIAVDDSREGTRRFALDAAGRVTRVDAKGWTESYAYDEAGNQTTADWPAAHASPEARGPRTYTGTRIRTAGRLRYEHDAAGRVVSRRKKNLSRRPDTWRYEWDAEDRLTRVTTPDGVVWRYAYDPLGRRISKHAESERVDFTWDGPTLIEQTTTGPTPHPVTLTWNHQGLHPVSQTERITAETSQREIDSRFFAIVTDLIGTPTALLTESGTTAWHTQQTLWGTTTWNTDATTYTPLRFPGQYFDPESGLHYNYSRHYDPATARYLSPDPLGLTPAPNPVAYVGNPHALSDPLGLAPEACRNNVALGIRKKGLRSFAENNGFTHFLDNHESWEAEVRAAAHNPEINLHVAVDGFAGATYAEKFMNAYVKGMGDNWWATEREMYHIGKAVRLEDRTWDSITFYHKGEKISIPEPESFPKPGET</sequence>
<dbReference type="Pfam" id="PF25023">
    <property type="entry name" value="TEN_YD-shell"/>
    <property type="match status" value="2"/>
</dbReference>
<feature type="region of interest" description="Disordered" evidence="2">
    <location>
        <begin position="1"/>
        <end position="24"/>
    </location>
</feature>
<dbReference type="Gene3D" id="2.180.10.10">
    <property type="entry name" value="RHS repeat-associated core"/>
    <property type="match status" value="3"/>
</dbReference>
<dbReference type="InterPro" id="IPR049082">
    <property type="entry name" value="T7SS_signal"/>
</dbReference>
<comment type="caution">
    <text evidence="6">The sequence shown here is derived from an EMBL/GenBank/DDBJ whole genome shotgun (WGS) entry which is preliminary data.</text>
</comment>
<proteinExistence type="predicted"/>
<feature type="region of interest" description="Disordered" evidence="2">
    <location>
        <begin position="379"/>
        <end position="422"/>
    </location>
</feature>
<feature type="domain" description="Putative T7SS secretion signal" evidence="4">
    <location>
        <begin position="26"/>
        <end position="271"/>
    </location>
</feature>
<dbReference type="NCBIfam" id="TIGR03696">
    <property type="entry name" value="Rhs_assc_core"/>
    <property type="match status" value="1"/>
</dbReference>
<dbReference type="InterPro" id="IPR050708">
    <property type="entry name" value="T6SS_VgrG/RHS"/>
</dbReference>
<dbReference type="PRINTS" id="PR00394">
    <property type="entry name" value="RHSPROTEIN"/>
</dbReference>
<evidence type="ECO:0000313" key="7">
    <source>
        <dbReference type="Proteomes" id="UP001519064"/>
    </source>
</evidence>
<keyword evidence="1" id="KW-0677">Repeat</keyword>
<dbReference type="NCBIfam" id="TIGR01643">
    <property type="entry name" value="YD_repeat_2x"/>
    <property type="match status" value="14"/>
</dbReference>
<dbReference type="Pfam" id="PF21725">
    <property type="entry name" value="T7SS_signal"/>
    <property type="match status" value="1"/>
</dbReference>
<dbReference type="Pfam" id="PF05593">
    <property type="entry name" value="RHS_repeat"/>
    <property type="match status" value="5"/>
</dbReference>
<evidence type="ECO:0000256" key="2">
    <source>
        <dbReference type="SAM" id="MobiDB-lite"/>
    </source>
</evidence>
<dbReference type="PANTHER" id="PTHR32305">
    <property type="match status" value="1"/>
</dbReference>
<feature type="compositionally biased region" description="Basic and acidic residues" evidence="2">
    <location>
        <begin position="225"/>
        <end position="253"/>
    </location>
</feature>
<keyword evidence="7" id="KW-1185">Reference proteome</keyword>
<evidence type="ECO:0000259" key="5">
    <source>
        <dbReference type="Pfam" id="PF25023"/>
    </source>
</evidence>
<feature type="domain" description="Teneurin-like YD-shell" evidence="5">
    <location>
        <begin position="1215"/>
        <end position="1418"/>
    </location>
</feature>
<evidence type="ECO:0000256" key="1">
    <source>
        <dbReference type="ARBA" id="ARBA00022737"/>
    </source>
</evidence>
<feature type="domain" description="DUF6531" evidence="3">
    <location>
        <begin position="420"/>
        <end position="486"/>
    </location>
</feature>
<evidence type="ECO:0000259" key="3">
    <source>
        <dbReference type="Pfam" id="PF20148"/>
    </source>
</evidence>
<feature type="compositionally biased region" description="Basic and acidic residues" evidence="2">
    <location>
        <begin position="387"/>
        <end position="418"/>
    </location>
</feature>
<dbReference type="PANTHER" id="PTHR32305:SF15">
    <property type="entry name" value="PROTEIN RHSA-RELATED"/>
    <property type="match status" value="1"/>
</dbReference>
<dbReference type="EMBL" id="JADKMA010000173">
    <property type="protein sequence ID" value="MBO8195214.1"/>
    <property type="molecule type" value="Genomic_DNA"/>
</dbReference>
<evidence type="ECO:0000259" key="4">
    <source>
        <dbReference type="Pfam" id="PF21725"/>
    </source>
</evidence>